<sequence length="708" mass="76776">MARRPILALALLGCIYQFSQSFVGTPSTPRDLSRVPARVSAEYLERLGPKDSDVPFDGTSATGPGAAVEFKKRPFGILRYQPGNGMKGAMAMEIIPKSRYPGDPQGQAFASGVQSGWVVASINGQNVLSEDFGKIMDLLDDEVADPRFSKSTALALEKQGGRMAEPAAAPLQVTFASIPGYVYKGAELKEDGQVPIPGLKFQKVPLKLLSLGYAASAEGGLEKGSLTGFPYSTDNSAALLLALPRLGGRMTLGLDAPAVGGDSDDSGHMELDYEQRLPGDGLAALKMKTNGEWGASFLQEVEDVGVVSGALNSQLDWNLDLNQTYDAVRGFVPTVAYGATQDGLRVRARVAKAFSPSWFGSYGLQNIPGKYSPVDFVHDSTVTFSKGAHTIQAAAAYDRQLLKSPLTGSLSYALRTRIATLYAALDSQQYRLAVAAGHKQMTASLGRKNEDGLRPSWLELRLGKVAATLSSDGSSKPRLRLSKQLGPVFDLLDELPGVSAFRCFNDAITADAGRESADVAWIFQRTDQDKALKRMRERRMLVGFDFDCTLTVRHFYKVFAWCYPCGSHSHPHYEAFADWCEERNVEPSLQLQLPRGQQLEMDGILNEFTRKSGADTLKDLLREVFFGGEARIKLVAESLSRMQQAGADFGIVTAGTSTGVLRVLTAVPEWMPFFPSNRIWDTSQGRHSIGSVAGQKVLMLRDIASAQA</sequence>
<evidence type="ECO:0000313" key="3">
    <source>
        <dbReference type="Proteomes" id="UP001178507"/>
    </source>
</evidence>
<dbReference type="EMBL" id="CAUJNA010002746">
    <property type="protein sequence ID" value="CAJ1394099.1"/>
    <property type="molecule type" value="Genomic_DNA"/>
</dbReference>
<keyword evidence="3" id="KW-1185">Reference proteome</keyword>
<evidence type="ECO:0000256" key="1">
    <source>
        <dbReference type="SAM" id="SignalP"/>
    </source>
</evidence>
<keyword evidence="1" id="KW-0732">Signal</keyword>
<name>A0AA36N6A8_9DINO</name>
<dbReference type="Proteomes" id="UP001178507">
    <property type="component" value="Unassembled WGS sequence"/>
</dbReference>
<dbReference type="AlphaFoldDB" id="A0AA36N6A8"/>
<organism evidence="2 3">
    <name type="scientific">Effrenium voratum</name>
    <dbReference type="NCBI Taxonomy" id="2562239"/>
    <lineage>
        <taxon>Eukaryota</taxon>
        <taxon>Sar</taxon>
        <taxon>Alveolata</taxon>
        <taxon>Dinophyceae</taxon>
        <taxon>Suessiales</taxon>
        <taxon>Symbiodiniaceae</taxon>
        <taxon>Effrenium</taxon>
    </lineage>
</organism>
<accession>A0AA36N6A8</accession>
<reference evidence="2" key="1">
    <citation type="submission" date="2023-08" db="EMBL/GenBank/DDBJ databases">
        <authorList>
            <person name="Chen Y."/>
            <person name="Shah S."/>
            <person name="Dougan E. K."/>
            <person name="Thang M."/>
            <person name="Chan C."/>
        </authorList>
    </citation>
    <scope>NUCLEOTIDE SEQUENCE</scope>
</reference>
<gene>
    <name evidence="2" type="ORF">EVOR1521_LOCUS18833</name>
</gene>
<feature type="signal peptide" evidence="1">
    <location>
        <begin position="1"/>
        <end position="21"/>
    </location>
</feature>
<protein>
    <recommendedName>
        <fullName evidence="4">PDZ domain-containing protein</fullName>
    </recommendedName>
</protein>
<proteinExistence type="predicted"/>
<comment type="caution">
    <text evidence="2">The sequence shown here is derived from an EMBL/GenBank/DDBJ whole genome shotgun (WGS) entry which is preliminary data.</text>
</comment>
<evidence type="ECO:0000313" key="2">
    <source>
        <dbReference type="EMBL" id="CAJ1394099.1"/>
    </source>
</evidence>
<evidence type="ECO:0008006" key="4">
    <source>
        <dbReference type="Google" id="ProtNLM"/>
    </source>
</evidence>
<feature type="chain" id="PRO_5041380134" description="PDZ domain-containing protein" evidence="1">
    <location>
        <begin position="22"/>
        <end position="708"/>
    </location>
</feature>